<evidence type="ECO:0000313" key="2">
    <source>
        <dbReference type="EMBL" id="CAJ0569227.1"/>
    </source>
</evidence>
<reference evidence="2" key="1">
    <citation type="submission" date="2023-06" db="EMBL/GenBank/DDBJ databases">
        <authorList>
            <person name="Delattre M."/>
        </authorList>
    </citation>
    <scope>NUCLEOTIDE SEQUENCE</scope>
    <source>
        <strain evidence="2">AF72</strain>
    </source>
</reference>
<accession>A0AA36CHN7</accession>
<protein>
    <submittedName>
        <fullName evidence="2">Uncharacterized protein</fullName>
    </submittedName>
</protein>
<sequence>TVARRSDGDVEAGNLTQKIGDKSAVAPRIPKLVVHQVEDELFSQ</sequence>
<dbReference type="AlphaFoldDB" id="A0AA36CHN7"/>
<feature type="non-terminal residue" evidence="2">
    <location>
        <position position="44"/>
    </location>
</feature>
<comment type="caution">
    <text evidence="2">The sequence shown here is derived from an EMBL/GenBank/DDBJ whole genome shotgun (WGS) entry which is preliminary data.</text>
</comment>
<organism evidence="2 3">
    <name type="scientific">Mesorhabditis spiculigera</name>
    <dbReference type="NCBI Taxonomy" id="96644"/>
    <lineage>
        <taxon>Eukaryota</taxon>
        <taxon>Metazoa</taxon>
        <taxon>Ecdysozoa</taxon>
        <taxon>Nematoda</taxon>
        <taxon>Chromadorea</taxon>
        <taxon>Rhabditida</taxon>
        <taxon>Rhabditina</taxon>
        <taxon>Rhabditomorpha</taxon>
        <taxon>Rhabditoidea</taxon>
        <taxon>Rhabditidae</taxon>
        <taxon>Mesorhabditinae</taxon>
        <taxon>Mesorhabditis</taxon>
    </lineage>
</organism>
<gene>
    <name evidence="2" type="ORF">MSPICULIGERA_LOCUS7716</name>
</gene>
<keyword evidence="3" id="KW-1185">Reference proteome</keyword>
<proteinExistence type="predicted"/>
<feature type="non-terminal residue" evidence="2">
    <location>
        <position position="1"/>
    </location>
</feature>
<dbReference type="Proteomes" id="UP001177023">
    <property type="component" value="Unassembled WGS sequence"/>
</dbReference>
<evidence type="ECO:0000313" key="3">
    <source>
        <dbReference type="Proteomes" id="UP001177023"/>
    </source>
</evidence>
<name>A0AA36CHN7_9BILA</name>
<dbReference type="EMBL" id="CATQJA010001986">
    <property type="protein sequence ID" value="CAJ0569227.1"/>
    <property type="molecule type" value="Genomic_DNA"/>
</dbReference>
<evidence type="ECO:0000256" key="1">
    <source>
        <dbReference type="SAM" id="MobiDB-lite"/>
    </source>
</evidence>
<feature type="region of interest" description="Disordered" evidence="1">
    <location>
        <begin position="1"/>
        <end position="21"/>
    </location>
</feature>